<dbReference type="Pfam" id="PF13450">
    <property type="entry name" value="NAD_binding_8"/>
    <property type="match status" value="1"/>
</dbReference>
<keyword evidence="5" id="KW-0560">Oxidoreductase</keyword>
<comment type="similarity">
    <text evidence="1">Belongs to the FMO family.</text>
</comment>
<dbReference type="EMBL" id="JAUIQD010000003">
    <property type="protein sequence ID" value="KAK3356891.1"/>
    <property type="molecule type" value="Genomic_DNA"/>
</dbReference>
<reference evidence="8" key="2">
    <citation type="submission" date="2023-06" db="EMBL/GenBank/DDBJ databases">
        <authorList>
            <consortium name="Lawrence Berkeley National Laboratory"/>
            <person name="Haridas S."/>
            <person name="Hensen N."/>
            <person name="Bonometti L."/>
            <person name="Westerberg I."/>
            <person name="Brannstrom I.O."/>
            <person name="Guillou S."/>
            <person name="Cros-Aarteil S."/>
            <person name="Calhoun S."/>
            <person name="Kuo A."/>
            <person name="Mondo S."/>
            <person name="Pangilinan J."/>
            <person name="Riley R."/>
            <person name="Labutti K."/>
            <person name="Andreopoulos B."/>
            <person name="Lipzen A."/>
            <person name="Chen C."/>
            <person name="Yanf M."/>
            <person name="Daum C."/>
            <person name="Ng V."/>
            <person name="Clum A."/>
            <person name="Steindorff A."/>
            <person name="Ohm R."/>
            <person name="Martin F."/>
            <person name="Silar P."/>
            <person name="Natvig D."/>
            <person name="Lalanne C."/>
            <person name="Gautier V."/>
            <person name="Ament-Velasquez S.L."/>
            <person name="Kruys A."/>
            <person name="Hutchinson M.I."/>
            <person name="Powell A.J."/>
            <person name="Barry K."/>
            <person name="Miller A.N."/>
            <person name="Grigoriev I.V."/>
            <person name="Debuchy R."/>
            <person name="Gladieux P."/>
            <person name="Thoren M.H."/>
            <person name="Johannesson H."/>
        </authorList>
    </citation>
    <scope>NUCLEOTIDE SEQUENCE</scope>
    <source>
        <strain evidence="8">CBS 955.72</strain>
    </source>
</reference>
<evidence type="ECO:0000256" key="3">
    <source>
        <dbReference type="ARBA" id="ARBA00022827"/>
    </source>
</evidence>
<evidence type="ECO:0008006" key="10">
    <source>
        <dbReference type="Google" id="ProtNLM"/>
    </source>
</evidence>
<dbReference type="InterPro" id="IPR050346">
    <property type="entry name" value="FMO-like"/>
</dbReference>
<evidence type="ECO:0000256" key="1">
    <source>
        <dbReference type="ARBA" id="ARBA00009183"/>
    </source>
</evidence>
<evidence type="ECO:0000256" key="4">
    <source>
        <dbReference type="ARBA" id="ARBA00022857"/>
    </source>
</evidence>
<proteinExistence type="inferred from homology"/>
<dbReference type="Pfam" id="PF00743">
    <property type="entry name" value="FMO-like"/>
    <property type="match status" value="2"/>
</dbReference>
<gene>
    <name evidence="8" type="ORF">B0T25DRAFT_141110</name>
</gene>
<dbReference type="InterPro" id="IPR020946">
    <property type="entry name" value="Flavin_mOase-like"/>
</dbReference>
<comment type="caution">
    <text evidence="8">The sequence shown here is derived from an EMBL/GenBank/DDBJ whole genome shotgun (WGS) entry which is preliminary data.</text>
</comment>
<evidence type="ECO:0000256" key="6">
    <source>
        <dbReference type="SAM" id="MobiDB-lite"/>
    </source>
</evidence>
<evidence type="ECO:0000313" key="8">
    <source>
        <dbReference type="EMBL" id="KAK3356891.1"/>
    </source>
</evidence>
<reference evidence="8" key="1">
    <citation type="journal article" date="2023" name="Mol. Phylogenet. Evol.">
        <title>Genome-scale phylogeny and comparative genomics of the fungal order Sordariales.</title>
        <authorList>
            <person name="Hensen N."/>
            <person name="Bonometti L."/>
            <person name="Westerberg I."/>
            <person name="Brannstrom I.O."/>
            <person name="Guillou S."/>
            <person name="Cros-Aarteil S."/>
            <person name="Calhoun S."/>
            <person name="Haridas S."/>
            <person name="Kuo A."/>
            <person name="Mondo S."/>
            <person name="Pangilinan J."/>
            <person name="Riley R."/>
            <person name="LaButti K."/>
            <person name="Andreopoulos B."/>
            <person name="Lipzen A."/>
            <person name="Chen C."/>
            <person name="Yan M."/>
            <person name="Daum C."/>
            <person name="Ng V."/>
            <person name="Clum A."/>
            <person name="Steindorff A."/>
            <person name="Ohm R.A."/>
            <person name="Martin F."/>
            <person name="Silar P."/>
            <person name="Natvig D.O."/>
            <person name="Lalanne C."/>
            <person name="Gautier V."/>
            <person name="Ament-Velasquez S.L."/>
            <person name="Kruys A."/>
            <person name="Hutchinson M.I."/>
            <person name="Powell A.J."/>
            <person name="Barry K."/>
            <person name="Miller A.N."/>
            <person name="Grigoriev I.V."/>
            <person name="Debuchy R."/>
            <person name="Gladieux P."/>
            <person name="Hiltunen Thoren M."/>
            <person name="Johannesson H."/>
        </authorList>
    </citation>
    <scope>NUCLEOTIDE SEQUENCE</scope>
    <source>
        <strain evidence="8">CBS 955.72</strain>
    </source>
</reference>
<keyword evidence="2" id="KW-0285">Flavoprotein</keyword>
<keyword evidence="7" id="KW-0472">Membrane</keyword>
<keyword evidence="3" id="KW-0274">FAD</keyword>
<accession>A0AAJ0MFN0</accession>
<feature type="transmembrane region" description="Helical" evidence="7">
    <location>
        <begin position="12"/>
        <end position="30"/>
    </location>
</feature>
<keyword evidence="7" id="KW-0812">Transmembrane</keyword>
<name>A0AAJ0MFN0_9PEZI</name>
<feature type="region of interest" description="Disordered" evidence="6">
    <location>
        <begin position="74"/>
        <end position="97"/>
    </location>
</feature>
<dbReference type="PRINTS" id="PR00370">
    <property type="entry name" value="FMOXYGENASE"/>
</dbReference>
<dbReference type="GO" id="GO:0050661">
    <property type="term" value="F:NADP binding"/>
    <property type="evidence" value="ECO:0007669"/>
    <property type="project" value="InterPro"/>
</dbReference>
<protein>
    <recommendedName>
        <fullName evidence="10">FAD dependent oxidoreductase</fullName>
    </recommendedName>
</protein>
<evidence type="ECO:0000256" key="5">
    <source>
        <dbReference type="ARBA" id="ARBA00023002"/>
    </source>
</evidence>
<sequence length="525" mass="57528">MASESRFGPGRTVAVIGAGIGGVSAAAYLLKEGLSVTVFERADKAGGIWHFDERVPEDPPYPSQFPSFADYQPSQPGEFAYATPPPDSPVDGESRKDAFENADSTGLEVRFAPPGACYAGLTNNIPTSILVSSLGPWPEGTSLEISQDQAESYIQGLGRNHGVHAVTQYNTRVDEAKKTADGTKWDIRTVTLEKRAAGSRLIERTRQFDLLAVASGHYSTPRVPDFAGLKEWKATFPTRITVSKQYRRPEKFKGKNLLVIGAGVSGSDICRETAGIANKVYQSVRGGMYDTPAHLLPKSTIRIGEVDKFVLKDSSIEGDEQKLDDDDTPLPGSIVLKDGTVLEDIHHVVIAVGYITSYPFLPHLQSDTVAPTDAGPELLVTSDGNMAHNLHKDIFYIPDPTLAFIGVPYHAVTFALFDFQAKTLARVFSSKAFLPTREDMVEEYQARVKDRGVGRKFHSLAETGREVDYVKDLIDWLNRDGERLGEPHVPGHAEEWVKELAVLKDRLSKAWFGAKPDAKAEESPE</sequence>
<dbReference type="PIRSF" id="PIRSF000332">
    <property type="entry name" value="FMO"/>
    <property type="match status" value="1"/>
</dbReference>
<dbReference type="AlphaFoldDB" id="A0AAJ0MFN0"/>
<dbReference type="InterPro" id="IPR036188">
    <property type="entry name" value="FAD/NAD-bd_sf"/>
</dbReference>
<dbReference type="Gene3D" id="3.50.50.60">
    <property type="entry name" value="FAD/NAD(P)-binding domain"/>
    <property type="match status" value="2"/>
</dbReference>
<evidence type="ECO:0000256" key="2">
    <source>
        <dbReference type="ARBA" id="ARBA00022630"/>
    </source>
</evidence>
<evidence type="ECO:0000313" key="9">
    <source>
        <dbReference type="Proteomes" id="UP001275084"/>
    </source>
</evidence>
<dbReference type="GO" id="GO:0004499">
    <property type="term" value="F:N,N-dimethylaniline monooxygenase activity"/>
    <property type="evidence" value="ECO:0007669"/>
    <property type="project" value="InterPro"/>
</dbReference>
<keyword evidence="9" id="KW-1185">Reference proteome</keyword>
<keyword evidence="4" id="KW-0521">NADP</keyword>
<dbReference type="PANTHER" id="PTHR23023">
    <property type="entry name" value="DIMETHYLANILINE MONOOXYGENASE"/>
    <property type="match status" value="1"/>
</dbReference>
<dbReference type="Proteomes" id="UP001275084">
    <property type="component" value="Unassembled WGS sequence"/>
</dbReference>
<dbReference type="SUPFAM" id="SSF51905">
    <property type="entry name" value="FAD/NAD(P)-binding domain"/>
    <property type="match status" value="2"/>
</dbReference>
<dbReference type="InterPro" id="IPR000960">
    <property type="entry name" value="Flavin_mOase"/>
</dbReference>
<keyword evidence="7" id="KW-1133">Transmembrane helix</keyword>
<organism evidence="8 9">
    <name type="scientific">Lasiosphaeria hispida</name>
    <dbReference type="NCBI Taxonomy" id="260671"/>
    <lineage>
        <taxon>Eukaryota</taxon>
        <taxon>Fungi</taxon>
        <taxon>Dikarya</taxon>
        <taxon>Ascomycota</taxon>
        <taxon>Pezizomycotina</taxon>
        <taxon>Sordariomycetes</taxon>
        <taxon>Sordariomycetidae</taxon>
        <taxon>Sordariales</taxon>
        <taxon>Lasiosphaeriaceae</taxon>
        <taxon>Lasiosphaeria</taxon>
    </lineage>
</organism>
<evidence type="ECO:0000256" key="7">
    <source>
        <dbReference type="SAM" id="Phobius"/>
    </source>
</evidence>
<dbReference type="GO" id="GO:0050660">
    <property type="term" value="F:flavin adenine dinucleotide binding"/>
    <property type="evidence" value="ECO:0007669"/>
    <property type="project" value="InterPro"/>
</dbReference>